<dbReference type="PROSITE" id="PS00018">
    <property type="entry name" value="EF_HAND_1"/>
    <property type="match status" value="1"/>
</dbReference>
<protein>
    <submittedName>
        <fullName evidence="1">Uncharacterized protein</fullName>
    </submittedName>
</protein>
<feature type="non-terminal residue" evidence="1">
    <location>
        <position position="1"/>
    </location>
</feature>
<accession>X1G231</accession>
<gene>
    <name evidence="1" type="ORF">S03H2_00503</name>
</gene>
<name>X1G231_9ZZZZ</name>
<dbReference type="AlphaFoldDB" id="X1G231"/>
<evidence type="ECO:0000313" key="1">
    <source>
        <dbReference type="EMBL" id="GAH27078.1"/>
    </source>
</evidence>
<dbReference type="InterPro" id="IPR018247">
    <property type="entry name" value="EF_Hand_1_Ca_BS"/>
</dbReference>
<comment type="caution">
    <text evidence="1">The sequence shown here is derived from an EMBL/GenBank/DDBJ whole genome shotgun (WGS) entry which is preliminary data.</text>
</comment>
<sequence length="518" mass="58810">PKFRWGLCVIACLFALSCRGCGDKQSPERMDVYGWRVRLWKRPEQTDARLPDAWKVSTDTQGRDIYGVAHGFDFWLLDENNERLYQKEIPIDIEVVDHWSQLYNRDLWDEQTPNGKKYGFLRVFPDAGSGVYDGVLYGRTNEYGSLAVYAGLGDPEGTFDPAAPFAPDYEWPGPGGSYNDCVDTVVQLKMTLPGKGVPIEPIYVWSNYLRVPYQNFRWPEGQGVYDYSIQGTGDLTSGSSVIQSDGPNTVEHSASWPDLSLYKSPPPRLASANYPRLTSGTKPSLSAEFFKVLRKAMTYVTASGVTLDSLDLTQLRWDPDIGWAYFPLREGQGLPGHWIARPDDPNDIIEMLSGSEPYAFWADVTLPEPFYGDTATTTVILRATDRENVVQSKIPLTMTLVEKSPDNLTVTFLSGWFIVSVDPDFHGYYRDQWQNPYTVLYMPEQTHPELGPPAVFSDFNADDRVDFHDFALFANHWLDSVHDPNTGYDALYEQPYTWDGEISILELRAFAEHWLWTP</sequence>
<dbReference type="EMBL" id="BARU01000098">
    <property type="protein sequence ID" value="GAH27078.1"/>
    <property type="molecule type" value="Genomic_DNA"/>
</dbReference>
<organism evidence="1">
    <name type="scientific">marine sediment metagenome</name>
    <dbReference type="NCBI Taxonomy" id="412755"/>
    <lineage>
        <taxon>unclassified sequences</taxon>
        <taxon>metagenomes</taxon>
        <taxon>ecological metagenomes</taxon>
    </lineage>
</organism>
<reference evidence="1" key="1">
    <citation type="journal article" date="2014" name="Front. Microbiol.">
        <title>High frequency of phylogenetically diverse reductive dehalogenase-homologous genes in deep subseafloor sedimentary metagenomes.</title>
        <authorList>
            <person name="Kawai M."/>
            <person name="Futagami T."/>
            <person name="Toyoda A."/>
            <person name="Takaki Y."/>
            <person name="Nishi S."/>
            <person name="Hori S."/>
            <person name="Arai W."/>
            <person name="Tsubouchi T."/>
            <person name="Morono Y."/>
            <person name="Uchiyama I."/>
            <person name="Ito T."/>
            <person name="Fujiyama A."/>
            <person name="Inagaki F."/>
            <person name="Takami H."/>
        </authorList>
    </citation>
    <scope>NUCLEOTIDE SEQUENCE</scope>
    <source>
        <strain evidence="1">Expedition CK06-06</strain>
    </source>
</reference>
<proteinExistence type="predicted"/>